<proteinExistence type="inferred from homology"/>
<dbReference type="Gene3D" id="3.40.50.720">
    <property type="entry name" value="NAD(P)-binding Rossmann-like Domain"/>
    <property type="match status" value="1"/>
</dbReference>
<evidence type="ECO:0000313" key="5">
    <source>
        <dbReference type="Proteomes" id="UP001447188"/>
    </source>
</evidence>
<evidence type="ECO:0000256" key="2">
    <source>
        <dbReference type="ARBA" id="ARBA00022857"/>
    </source>
</evidence>
<evidence type="ECO:0000313" key="4">
    <source>
        <dbReference type="EMBL" id="KAL0638745.1"/>
    </source>
</evidence>
<dbReference type="PANTHER" id="PTHR43008:SF4">
    <property type="entry name" value="CHAIN DEHYDROGENASE, PUTATIVE (AFU_ORTHOLOGUE AFUA_4G08710)-RELATED"/>
    <property type="match status" value="1"/>
</dbReference>
<organism evidence="4 5">
    <name type="scientific">Discina gigas</name>
    <dbReference type="NCBI Taxonomy" id="1032678"/>
    <lineage>
        <taxon>Eukaryota</taxon>
        <taxon>Fungi</taxon>
        <taxon>Dikarya</taxon>
        <taxon>Ascomycota</taxon>
        <taxon>Pezizomycotina</taxon>
        <taxon>Pezizomycetes</taxon>
        <taxon>Pezizales</taxon>
        <taxon>Discinaceae</taxon>
        <taxon>Discina</taxon>
    </lineage>
</organism>
<dbReference type="EMBL" id="JBBBZM010000018">
    <property type="protein sequence ID" value="KAL0638745.1"/>
    <property type="molecule type" value="Genomic_DNA"/>
</dbReference>
<keyword evidence="5" id="KW-1185">Reference proteome</keyword>
<dbReference type="SUPFAM" id="SSF51735">
    <property type="entry name" value="NAD(P)-binding Rossmann-fold domains"/>
    <property type="match status" value="1"/>
</dbReference>
<reference evidence="4 5" key="1">
    <citation type="submission" date="2024-02" db="EMBL/GenBank/DDBJ databases">
        <title>Discinaceae phylogenomics.</title>
        <authorList>
            <person name="Dirks A.C."/>
            <person name="James T.Y."/>
        </authorList>
    </citation>
    <scope>NUCLEOTIDE SEQUENCE [LARGE SCALE GENOMIC DNA]</scope>
    <source>
        <strain evidence="4 5">ACD0624</strain>
    </source>
</reference>
<comment type="similarity">
    <text evidence="1">Belongs to the short-chain dehydrogenases/reductases (SDR) family.</text>
</comment>
<dbReference type="PRINTS" id="PR00081">
    <property type="entry name" value="GDHRDH"/>
</dbReference>
<keyword evidence="2" id="KW-0521">NADP</keyword>
<dbReference type="InterPro" id="IPR002347">
    <property type="entry name" value="SDR_fam"/>
</dbReference>
<keyword evidence="3" id="KW-0560">Oxidoreductase</keyword>
<name>A0ABR3GS72_9PEZI</name>
<dbReference type="Proteomes" id="UP001447188">
    <property type="component" value="Unassembled WGS sequence"/>
</dbReference>
<dbReference type="PANTHER" id="PTHR43008">
    <property type="entry name" value="BENZIL REDUCTASE"/>
    <property type="match status" value="1"/>
</dbReference>
<comment type="caution">
    <text evidence="4">The sequence shown here is derived from an EMBL/GenBank/DDBJ whole genome shotgun (WGS) entry which is preliminary data.</text>
</comment>
<dbReference type="InterPro" id="IPR036291">
    <property type="entry name" value="NAD(P)-bd_dom_sf"/>
</dbReference>
<accession>A0ABR3GS72</accession>
<dbReference type="PROSITE" id="PS00061">
    <property type="entry name" value="ADH_SHORT"/>
    <property type="match status" value="1"/>
</dbReference>
<gene>
    <name evidence="4" type="ORF">Q9L58_002169</name>
</gene>
<dbReference type="PRINTS" id="PR00080">
    <property type="entry name" value="SDRFAMILY"/>
</dbReference>
<sequence>MTETQNPATSVHDAAVATSGTAHSAAHSALPENLQRFLLTGKVVVVTGGARGLGYCMSEALCEVGCKAIAIMDVLQEHGDSAALELNKKYNIPAAFYKVDVRDAGAVKEVMTSIAADLGSVDVLLCSAGIADSNMPAETYDIERFRRLIDINLTGSFLCAQAAGNCMIKQGSGGSIIFIASMSGHIVNWPQEQSCYNASKAGVIQLGKSLAAEWSKYNIRVNSISPGYMDTALNRVPALEAQKKMWCSRTPMNRLGNVDELNSIAVFLASNASTFMTGSDLIIDGGYCCW</sequence>
<evidence type="ECO:0000256" key="1">
    <source>
        <dbReference type="ARBA" id="ARBA00006484"/>
    </source>
</evidence>
<dbReference type="InterPro" id="IPR020904">
    <property type="entry name" value="Sc_DH/Rdtase_CS"/>
</dbReference>
<evidence type="ECO:0000256" key="3">
    <source>
        <dbReference type="ARBA" id="ARBA00023002"/>
    </source>
</evidence>
<protein>
    <submittedName>
        <fullName evidence="4">Uncharacterized protein</fullName>
    </submittedName>
</protein>
<dbReference type="Pfam" id="PF13561">
    <property type="entry name" value="adh_short_C2"/>
    <property type="match status" value="1"/>
</dbReference>